<dbReference type="Pfam" id="PF00380">
    <property type="entry name" value="Ribosomal_S9"/>
    <property type="match status" value="1"/>
</dbReference>
<dbReference type="InterPro" id="IPR023035">
    <property type="entry name" value="Ribosomal_uS9_bac/plastid"/>
</dbReference>
<dbReference type="Gene3D" id="3.30.230.10">
    <property type="match status" value="1"/>
</dbReference>
<evidence type="ECO:0000256" key="7">
    <source>
        <dbReference type="SAM" id="MobiDB-lite"/>
    </source>
</evidence>
<dbReference type="PROSITE" id="PS00360">
    <property type="entry name" value="RIBOSOMAL_S9"/>
    <property type="match status" value="1"/>
</dbReference>
<feature type="compositionally biased region" description="Basic and acidic residues" evidence="7">
    <location>
        <begin position="101"/>
        <end position="112"/>
    </location>
</feature>
<evidence type="ECO:0000256" key="4">
    <source>
        <dbReference type="ARBA" id="ARBA00035259"/>
    </source>
</evidence>
<dbReference type="InterPro" id="IPR020568">
    <property type="entry name" value="Ribosomal_Su5_D2-typ_SF"/>
</dbReference>
<dbReference type="FunFam" id="3.30.230.10:FF:000001">
    <property type="entry name" value="30S ribosomal protein S9"/>
    <property type="match status" value="1"/>
</dbReference>
<proteinExistence type="inferred from homology"/>
<gene>
    <name evidence="5 8" type="primary">rpsI</name>
    <name evidence="8" type="ORF">MNODULE_08105</name>
</gene>
<evidence type="ECO:0000256" key="1">
    <source>
        <dbReference type="ARBA" id="ARBA00005251"/>
    </source>
</evidence>
<keyword evidence="2 5" id="KW-0689">Ribosomal protein</keyword>
<dbReference type="EMBL" id="VTOW01000001">
    <property type="protein sequence ID" value="NKE70698.1"/>
    <property type="molecule type" value="Genomic_DNA"/>
</dbReference>
<name>A0A7X6DPH3_9BACT</name>
<accession>A0A7X6DPH3</accession>
<feature type="compositionally biased region" description="Basic residues" evidence="7">
    <location>
        <begin position="113"/>
        <end position="132"/>
    </location>
</feature>
<keyword evidence="9" id="KW-1185">Reference proteome</keyword>
<dbReference type="Proteomes" id="UP000534783">
    <property type="component" value="Unassembled WGS sequence"/>
</dbReference>
<dbReference type="InterPro" id="IPR000754">
    <property type="entry name" value="Ribosomal_uS9"/>
</dbReference>
<protein>
    <recommendedName>
        <fullName evidence="4 5">Small ribosomal subunit protein uS9</fullName>
    </recommendedName>
</protein>
<dbReference type="GO" id="GO:0003723">
    <property type="term" value="F:RNA binding"/>
    <property type="evidence" value="ECO:0007669"/>
    <property type="project" value="TreeGrafter"/>
</dbReference>
<dbReference type="NCBIfam" id="NF001099">
    <property type="entry name" value="PRK00132.1"/>
    <property type="match status" value="1"/>
</dbReference>
<dbReference type="SUPFAM" id="SSF54211">
    <property type="entry name" value="Ribosomal protein S5 domain 2-like"/>
    <property type="match status" value="1"/>
</dbReference>
<evidence type="ECO:0000256" key="2">
    <source>
        <dbReference type="ARBA" id="ARBA00022980"/>
    </source>
</evidence>
<evidence type="ECO:0000256" key="3">
    <source>
        <dbReference type="ARBA" id="ARBA00023274"/>
    </source>
</evidence>
<dbReference type="AlphaFoldDB" id="A0A7X6DPH3"/>
<dbReference type="GO" id="GO:0006412">
    <property type="term" value="P:translation"/>
    <property type="evidence" value="ECO:0007669"/>
    <property type="project" value="UniProtKB-UniRule"/>
</dbReference>
<dbReference type="PANTHER" id="PTHR21569:SF1">
    <property type="entry name" value="SMALL RIBOSOMAL SUBUNIT PROTEIN US9M"/>
    <property type="match status" value="1"/>
</dbReference>
<reference evidence="8 9" key="1">
    <citation type="journal article" date="2020" name="Nature">
        <title>Bacterial chemolithoautotrophy via manganese oxidation.</title>
        <authorList>
            <person name="Yu H."/>
            <person name="Leadbetter J.R."/>
        </authorList>
    </citation>
    <scope>NUCLEOTIDE SEQUENCE [LARGE SCALE GENOMIC DNA]</scope>
    <source>
        <strain evidence="8 9">Mn-1</strain>
    </source>
</reference>
<dbReference type="GO" id="GO:0005737">
    <property type="term" value="C:cytoplasm"/>
    <property type="evidence" value="ECO:0007669"/>
    <property type="project" value="UniProtKB-ARBA"/>
</dbReference>
<dbReference type="HAMAP" id="MF_00532_B">
    <property type="entry name" value="Ribosomal_uS9_B"/>
    <property type="match status" value="1"/>
</dbReference>
<evidence type="ECO:0000313" key="8">
    <source>
        <dbReference type="EMBL" id="NKE70698.1"/>
    </source>
</evidence>
<dbReference type="InterPro" id="IPR020574">
    <property type="entry name" value="Ribosomal_uS9_CS"/>
</dbReference>
<dbReference type="GO" id="GO:0015935">
    <property type="term" value="C:small ribosomal subunit"/>
    <property type="evidence" value="ECO:0007669"/>
    <property type="project" value="UniProtKB-ARBA"/>
</dbReference>
<feature type="region of interest" description="Disordered" evidence="7">
    <location>
        <begin position="101"/>
        <end position="132"/>
    </location>
</feature>
<organism evidence="8 9">
    <name type="scientific">Candidatus Manganitrophus noduliformans</name>
    <dbReference type="NCBI Taxonomy" id="2606439"/>
    <lineage>
        <taxon>Bacteria</taxon>
        <taxon>Pseudomonadati</taxon>
        <taxon>Nitrospirota</taxon>
        <taxon>Nitrospiria</taxon>
        <taxon>Candidatus Troglogloeales</taxon>
        <taxon>Candidatus Manganitrophaceae</taxon>
        <taxon>Candidatus Manganitrophus</taxon>
    </lineage>
</organism>
<evidence type="ECO:0000256" key="5">
    <source>
        <dbReference type="HAMAP-Rule" id="MF_00532"/>
    </source>
</evidence>
<dbReference type="PANTHER" id="PTHR21569">
    <property type="entry name" value="RIBOSOMAL PROTEIN S9"/>
    <property type="match status" value="1"/>
</dbReference>
<dbReference type="GO" id="GO:0003735">
    <property type="term" value="F:structural constituent of ribosome"/>
    <property type="evidence" value="ECO:0007669"/>
    <property type="project" value="InterPro"/>
</dbReference>
<keyword evidence="3 5" id="KW-0687">Ribonucleoprotein</keyword>
<comment type="similarity">
    <text evidence="1 5 6">Belongs to the universal ribosomal protein uS9 family.</text>
</comment>
<evidence type="ECO:0000256" key="6">
    <source>
        <dbReference type="RuleBase" id="RU003815"/>
    </source>
</evidence>
<comment type="caution">
    <text evidence="8">The sequence shown here is derived from an EMBL/GenBank/DDBJ whole genome shotgun (WGS) entry which is preliminary data.</text>
</comment>
<evidence type="ECO:0000313" key="9">
    <source>
        <dbReference type="Proteomes" id="UP000534783"/>
    </source>
</evidence>
<sequence>MIMAATRYFATGKRKNATARVYLEPGEGKILVNGRPSDEYFPRQAWKYLLIQPFQLTETVGRYNAVATVHGGGLTGQAGALRHGISKALLEAIPQSRTALKKEGLLTRDPRVKERKKYGQKGARKRFQYSKR</sequence>
<dbReference type="InterPro" id="IPR014721">
    <property type="entry name" value="Ribsml_uS5_D2-typ_fold_subgr"/>
</dbReference>